<evidence type="ECO:0000313" key="4">
    <source>
        <dbReference type="Proteomes" id="UP000292118"/>
    </source>
</evidence>
<accession>A0A4P6F6G7</accession>
<dbReference type="EMBL" id="CP035493">
    <property type="protein sequence ID" value="QAY71234.1"/>
    <property type="molecule type" value="Genomic_DNA"/>
</dbReference>
<dbReference type="Proteomes" id="UP000292118">
    <property type="component" value="Chromosome"/>
</dbReference>
<dbReference type="AlphaFoldDB" id="A0A4P6F6G7"/>
<dbReference type="OrthoDB" id="10006872at2"/>
<proteinExistence type="predicted"/>
<reference evidence="3 4" key="1">
    <citation type="submission" date="2019-01" db="EMBL/GenBank/DDBJ databases">
        <title>Genome sequencing of strain FW10M-9.</title>
        <authorList>
            <person name="Heo J."/>
            <person name="Kim S.-J."/>
            <person name="Kim J.-S."/>
            <person name="Hong S.-B."/>
            <person name="Kwon S.-W."/>
        </authorList>
    </citation>
    <scope>NUCLEOTIDE SEQUENCE [LARGE SCALE GENOMIC DNA]</scope>
    <source>
        <strain evidence="3 4">FW10M-9</strain>
    </source>
</reference>
<dbReference type="KEGG" id="xya:ET471_15345"/>
<feature type="region of interest" description="Disordered" evidence="1">
    <location>
        <begin position="72"/>
        <end position="102"/>
    </location>
</feature>
<protein>
    <submittedName>
        <fullName evidence="3">Uncharacterized protein</fullName>
    </submittedName>
</protein>
<keyword evidence="4" id="KW-1185">Reference proteome</keyword>
<evidence type="ECO:0000256" key="1">
    <source>
        <dbReference type="SAM" id="MobiDB-lite"/>
    </source>
</evidence>
<evidence type="ECO:0000256" key="2">
    <source>
        <dbReference type="SAM" id="Phobius"/>
    </source>
</evidence>
<keyword evidence="2" id="KW-0472">Membrane</keyword>
<dbReference type="RefSeq" id="WP_129189723.1">
    <property type="nucleotide sequence ID" value="NZ_CP035493.1"/>
</dbReference>
<organism evidence="3 4">
    <name type="scientific">Xylanimonas protaetiae</name>
    <dbReference type="NCBI Taxonomy" id="2509457"/>
    <lineage>
        <taxon>Bacteria</taxon>
        <taxon>Bacillati</taxon>
        <taxon>Actinomycetota</taxon>
        <taxon>Actinomycetes</taxon>
        <taxon>Micrococcales</taxon>
        <taxon>Promicromonosporaceae</taxon>
        <taxon>Xylanimonas</taxon>
    </lineage>
</organism>
<keyword evidence="2" id="KW-1133">Transmembrane helix</keyword>
<keyword evidence="2" id="KW-0812">Transmembrane</keyword>
<evidence type="ECO:0000313" key="3">
    <source>
        <dbReference type="EMBL" id="QAY71234.1"/>
    </source>
</evidence>
<feature type="transmembrane region" description="Helical" evidence="2">
    <location>
        <begin position="12"/>
        <end position="34"/>
    </location>
</feature>
<name>A0A4P6F6G7_9MICO</name>
<gene>
    <name evidence="3" type="ORF">ET471_15345</name>
</gene>
<sequence length="102" mass="10747">MLTIHTTPNGPYLIVLGVVVGLLALGLGAVFLGVRIATKRQWAREQRARALAGNQHTRLDDVLAGLAASKEAGRHPALSDEDPLATGSDVEQARFQVGGPQV</sequence>